<reference evidence="1" key="2">
    <citation type="journal article" date="2015" name="Data Brief">
        <title>Shoot transcriptome of the giant reed, Arundo donax.</title>
        <authorList>
            <person name="Barrero R.A."/>
            <person name="Guerrero F.D."/>
            <person name="Moolhuijzen P."/>
            <person name="Goolsby J.A."/>
            <person name="Tidwell J."/>
            <person name="Bellgard S.E."/>
            <person name="Bellgard M.I."/>
        </authorList>
    </citation>
    <scope>NUCLEOTIDE SEQUENCE</scope>
    <source>
        <tissue evidence="1">Shoot tissue taken approximately 20 cm above the soil surface</tissue>
    </source>
</reference>
<sequence length="16" mass="1473">MAANAATAACGSEFSA</sequence>
<dbReference type="EMBL" id="GBRH01242760">
    <property type="protein sequence ID" value="JAD55135.1"/>
    <property type="molecule type" value="Transcribed_RNA"/>
</dbReference>
<name>A0A0A9B1W6_ARUDO</name>
<reference evidence="1" key="1">
    <citation type="submission" date="2014-09" db="EMBL/GenBank/DDBJ databases">
        <authorList>
            <person name="Magalhaes I.L.F."/>
            <person name="Oliveira U."/>
            <person name="Santos F.R."/>
            <person name="Vidigal T.H.D.A."/>
            <person name="Brescovit A.D."/>
            <person name="Santos A.J."/>
        </authorList>
    </citation>
    <scope>NUCLEOTIDE SEQUENCE</scope>
    <source>
        <tissue evidence="1">Shoot tissue taken approximately 20 cm above the soil surface</tissue>
    </source>
</reference>
<accession>A0A0A9B1W6</accession>
<protein>
    <submittedName>
        <fullName evidence="1">Uncharacterized protein</fullName>
    </submittedName>
</protein>
<organism evidence="1">
    <name type="scientific">Arundo donax</name>
    <name type="common">Giant reed</name>
    <name type="synonym">Donax arundinaceus</name>
    <dbReference type="NCBI Taxonomy" id="35708"/>
    <lineage>
        <taxon>Eukaryota</taxon>
        <taxon>Viridiplantae</taxon>
        <taxon>Streptophyta</taxon>
        <taxon>Embryophyta</taxon>
        <taxon>Tracheophyta</taxon>
        <taxon>Spermatophyta</taxon>
        <taxon>Magnoliopsida</taxon>
        <taxon>Liliopsida</taxon>
        <taxon>Poales</taxon>
        <taxon>Poaceae</taxon>
        <taxon>PACMAD clade</taxon>
        <taxon>Arundinoideae</taxon>
        <taxon>Arundineae</taxon>
        <taxon>Arundo</taxon>
    </lineage>
</organism>
<proteinExistence type="predicted"/>
<evidence type="ECO:0000313" key="1">
    <source>
        <dbReference type="EMBL" id="JAD55135.1"/>
    </source>
</evidence>
<dbReference type="AlphaFoldDB" id="A0A0A9B1W6"/>